<evidence type="ECO:0000259" key="18">
    <source>
        <dbReference type="Pfam" id="PF01502"/>
    </source>
</evidence>
<protein>
    <recommendedName>
        <fullName evidence="10">Histidine biosynthesis bifunctional protein HisIE</fullName>
        <ecNumber evidence="9">3.5.4.19</ecNumber>
        <ecNumber evidence="8">3.6.1.31</ecNumber>
    </recommendedName>
</protein>
<organism evidence="19 20">
    <name type="scientific">Treponema primitia (strain ATCC BAA-887 / DSM 12427 / ZAS-2)</name>
    <dbReference type="NCBI Taxonomy" id="545694"/>
    <lineage>
        <taxon>Bacteria</taxon>
        <taxon>Pseudomonadati</taxon>
        <taxon>Spirochaetota</taxon>
        <taxon>Spirochaetia</taxon>
        <taxon>Spirochaetales</taxon>
        <taxon>Treponemataceae</taxon>
        <taxon>Treponema</taxon>
    </lineage>
</organism>
<reference evidence="20" key="1">
    <citation type="submission" date="2009-12" db="EMBL/GenBank/DDBJ databases">
        <title>Complete sequence of Treponema primitia strain ZAS-2.</title>
        <authorList>
            <person name="Tetu S.G."/>
            <person name="Matson E."/>
            <person name="Ren Q."/>
            <person name="Seshadri R."/>
            <person name="Elbourne L."/>
            <person name="Hassan K.A."/>
            <person name="Durkin A."/>
            <person name="Radune D."/>
            <person name="Mohamoud Y."/>
            <person name="Shay R."/>
            <person name="Jin S."/>
            <person name="Zhang X."/>
            <person name="Lucey K."/>
            <person name="Ballor N.R."/>
            <person name="Ottesen E."/>
            <person name="Rosenthal R."/>
            <person name="Allen A."/>
            <person name="Leadbetter J.R."/>
            <person name="Paulsen I.T."/>
        </authorList>
    </citation>
    <scope>NUCLEOTIDE SEQUENCE [LARGE SCALE GENOMIC DNA]</scope>
    <source>
        <strain evidence="20">ATCC BAA-887 / DSM 12427 / ZAS-2</strain>
    </source>
</reference>
<dbReference type="NCBIfam" id="TIGR03188">
    <property type="entry name" value="histidine_hisI"/>
    <property type="match status" value="1"/>
</dbReference>
<dbReference type="Pfam" id="PF00977">
    <property type="entry name" value="His_biosynth"/>
    <property type="match status" value="1"/>
</dbReference>
<dbReference type="Proteomes" id="UP000009223">
    <property type="component" value="Chromosome"/>
</dbReference>
<evidence type="ECO:0000256" key="12">
    <source>
        <dbReference type="ARBA" id="ARBA00022741"/>
    </source>
</evidence>
<evidence type="ECO:0000256" key="8">
    <source>
        <dbReference type="ARBA" id="ARBA00012414"/>
    </source>
</evidence>
<name>F5YL07_TREPZ</name>
<dbReference type="PANTHER" id="PTHR42945:SF1">
    <property type="entry name" value="HISTIDINE BIOSYNTHESIS BIFUNCTIONAL PROTEIN HIS7"/>
    <property type="match status" value="1"/>
</dbReference>
<evidence type="ECO:0000256" key="4">
    <source>
        <dbReference type="ARBA" id="ARBA00005204"/>
    </source>
</evidence>
<dbReference type="InterPro" id="IPR008179">
    <property type="entry name" value="HisE"/>
</dbReference>
<reference evidence="19 20" key="2">
    <citation type="journal article" date="2011" name="ISME J.">
        <title>RNA-seq reveals cooperative metabolic interactions between two termite-gut spirochete species in co-culture.</title>
        <authorList>
            <person name="Rosenthal A.Z."/>
            <person name="Matson E.G."/>
            <person name="Eldar A."/>
            <person name="Leadbetter J.R."/>
        </authorList>
    </citation>
    <scope>NUCLEOTIDE SEQUENCE [LARGE SCALE GENOMIC DNA]</scope>
    <source>
        <strain evidence="20">ATCC BAA-887 / DSM 12427 / ZAS-2</strain>
    </source>
</reference>
<dbReference type="EMBL" id="CP001843">
    <property type="protein sequence ID" value="AEF85038.1"/>
    <property type="molecule type" value="Genomic_DNA"/>
</dbReference>
<gene>
    <name evidence="19" type="ordered locus">TREPR_3206</name>
</gene>
<dbReference type="GO" id="GO:0004635">
    <property type="term" value="F:phosphoribosyl-AMP cyclohydrolase activity"/>
    <property type="evidence" value="ECO:0007669"/>
    <property type="project" value="UniProtKB-EC"/>
</dbReference>
<dbReference type="eggNOG" id="COG0139">
    <property type="taxonomic scope" value="Bacteria"/>
</dbReference>
<dbReference type="GO" id="GO:0004636">
    <property type="term" value="F:phosphoribosyl-ATP diphosphatase activity"/>
    <property type="evidence" value="ECO:0007669"/>
    <property type="project" value="UniProtKB-EC"/>
</dbReference>
<evidence type="ECO:0000256" key="9">
    <source>
        <dbReference type="ARBA" id="ARBA00012721"/>
    </source>
</evidence>
<dbReference type="GO" id="GO:0000105">
    <property type="term" value="P:L-histidine biosynthetic process"/>
    <property type="evidence" value="ECO:0007669"/>
    <property type="project" value="UniProtKB-UniPathway"/>
</dbReference>
<accession>F5YL07</accession>
<evidence type="ECO:0000256" key="1">
    <source>
        <dbReference type="ARBA" id="ARBA00000024"/>
    </source>
</evidence>
<dbReference type="STRING" id="545694.TREPR_3206"/>
<dbReference type="Pfam" id="PF01502">
    <property type="entry name" value="PRA-CH"/>
    <property type="match status" value="1"/>
</dbReference>
<evidence type="ECO:0000256" key="17">
    <source>
        <dbReference type="RuleBase" id="RU003657"/>
    </source>
</evidence>
<evidence type="ECO:0000313" key="19">
    <source>
        <dbReference type="EMBL" id="AEF85038.1"/>
    </source>
</evidence>
<dbReference type="InterPro" id="IPR021130">
    <property type="entry name" value="PRib-ATP_PPHydrolase-like"/>
</dbReference>
<dbReference type="SUPFAM" id="SSF101386">
    <property type="entry name" value="all-alpha NTP pyrophosphatases"/>
    <property type="match status" value="1"/>
</dbReference>
<comment type="pathway">
    <text evidence="4">Amino-acid biosynthesis; L-histidine biosynthesis; L-histidine from 5-phospho-alpha-D-ribose 1-diphosphate: step 2/9.</text>
</comment>
<dbReference type="RefSeq" id="WP_015707060.1">
    <property type="nucleotide sequence ID" value="NC_015578.1"/>
</dbReference>
<comment type="similarity">
    <text evidence="7 17">Belongs to the HisA/HisF family.</text>
</comment>
<evidence type="ECO:0000256" key="16">
    <source>
        <dbReference type="ARBA" id="ARBA00023268"/>
    </source>
</evidence>
<dbReference type="KEGG" id="tpi:TREPR_3206"/>
<comment type="catalytic activity">
    <reaction evidence="1">
        <text>1-(5-phospho-beta-D-ribosyl)-5'-AMP + H2O = 1-(5-phospho-beta-D-ribosyl)-5-[(5-phospho-beta-D-ribosylamino)methylideneamino]imidazole-4-carboxamide</text>
        <dbReference type="Rhea" id="RHEA:20049"/>
        <dbReference type="ChEBI" id="CHEBI:15377"/>
        <dbReference type="ChEBI" id="CHEBI:58435"/>
        <dbReference type="ChEBI" id="CHEBI:59457"/>
        <dbReference type="EC" id="3.5.4.19"/>
    </reaction>
</comment>
<dbReference type="PANTHER" id="PTHR42945">
    <property type="entry name" value="HISTIDINE BIOSYNTHESIS BIFUNCTIONAL PROTEIN"/>
    <property type="match status" value="1"/>
</dbReference>
<proteinExistence type="inferred from homology"/>
<dbReference type="FunFam" id="3.10.20.810:FF:000001">
    <property type="entry name" value="Histidine biosynthesis bifunctional protein HisIE"/>
    <property type="match status" value="1"/>
</dbReference>
<dbReference type="HOGENOM" id="CLU_048577_0_2_12"/>
<comment type="similarity">
    <text evidence="6">In the N-terminal section; belongs to the PRA-CH family.</text>
</comment>
<dbReference type="AlphaFoldDB" id="F5YL07"/>
<dbReference type="InterPro" id="IPR013785">
    <property type="entry name" value="Aldolase_TIM"/>
</dbReference>
<dbReference type="InterPro" id="IPR006062">
    <property type="entry name" value="His_biosynth"/>
</dbReference>
<comment type="similarity">
    <text evidence="5">In the C-terminal section; belongs to the PRA-PH family.</text>
</comment>
<evidence type="ECO:0000256" key="7">
    <source>
        <dbReference type="ARBA" id="ARBA00009667"/>
    </source>
</evidence>
<evidence type="ECO:0000256" key="13">
    <source>
        <dbReference type="ARBA" id="ARBA00022801"/>
    </source>
</evidence>
<keyword evidence="20" id="KW-1185">Reference proteome</keyword>
<keyword evidence="16" id="KW-0511">Multifunctional enzyme</keyword>
<evidence type="ECO:0000256" key="11">
    <source>
        <dbReference type="ARBA" id="ARBA00022605"/>
    </source>
</evidence>
<dbReference type="UniPathway" id="UPA00031">
    <property type="reaction ID" value="UER00007"/>
</dbReference>
<evidence type="ECO:0000313" key="20">
    <source>
        <dbReference type="Proteomes" id="UP000009223"/>
    </source>
</evidence>
<comment type="pathway">
    <text evidence="3">Amino-acid biosynthesis; L-histidine biosynthesis; L-histidine from 5-phospho-alpha-D-ribose 1-diphosphate: step 3/9.</text>
</comment>
<keyword evidence="12" id="KW-0547">Nucleotide-binding</keyword>
<keyword evidence="13 19" id="KW-0378">Hydrolase</keyword>
<evidence type="ECO:0000256" key="2">
    <source>
        <dbReference type="ARBA" id="ARBA00001460"/>
    </source>
</evidence>
<dbReference type="Gene3D" id="3.20.20.70">
    <property type="entry name" value="Aldolase class I"/>
    <property type="match status" value="1"/>
</dbReference>
<evidence type="ECO:0000256" key="3">
    <source>
        <dbReference type="ARBA" id="ARBA00005169"/>
    </source>
</evidence>
<dbReference type="InterPro" id="IPR011060">
    <property type="entry name" value="RibuloseP-bd_barrel"/>
</dbReference>
<dbReference type="Gene3D" id="3.10.20.810">
    <property type="entry name" value="Phosphoribosyl-AMP cyclohydrolase"/>
    <property type="match status" value="1"/>
</dbReference>
<evidence type="ECO:0000256" key="5">
    <source>
        <dbReference type="ARBA" id="ARBA00007731"/>
    </source>
</evidence>
<comment type="catalytic activity">
    <reaction evidence="2">
        <text>1-(5-phospho-beta-D-ribosyl)-ATP + H2O = 1-(5-phospho-beta-D-ribosyl)-5'-AMP + diphosphate + H(+)</text>
        <dbReference type="Rhea" id="RHEA:22828"/>
        <dbReference type="ChEBI" id="CHEBI:15377"/>
        <dbReference type="ChEBI" id="CHEBI:15378"/>
        <dbReference type="ChEBI" id="CHEBI:33019"/>
        <dbReference type="ChEBI" id="CHEBI:59457"/>
        <dbReference type="ChEBI" id="CHEBI:73183"/>
        <dbReference type="EC" id="3.6.1.31"/>
    </reaction>
</comment>
<feature type="domain" description="Phosphoribosyl-AMP cyclohydrolase" evidence="18">
    <location>
        <begin position="275"/>
        <end position="347"/>
    </location>
</feature>
<evidence type="ECO:0000256" key="10">
    <source>
        <dbReference type="ARBA" id="ARBA00017720"/>
    </source>
</evidence>
<dbReference type="Gene3D" id="1.10.287.1080">
    <property type="entry name" value="MazG-like"/>
    <property type="match status" value="1"/>
</dbReference>
<dbReference type="InterPro" id="IPR038019">
    <property type="entry name" value="PRib_AMP_CycHydrolase_sf"/>
</dbReference>
<keyword evidence="14" id="KW-0067">ATP-binding</keyword>
<dbReference type="SUPFAM" id="SSF141734">
    <property type="entry name" value="HisI-like"/>
    <property type="match status" value="1"/>
</dbReference>
<dbReference type="SUPFAM" id="SSF51366">
    <property type="entry name" value="Ribulose-phoshate binding barrel"/>
    <property type="match status" value="1"/>
</dbReference>
<dbReference type="OrthoDB" id="9795769at2"/>
<evidence type="ECO:0000256" key="14">
    <source>
        <dbReference type="ARBA" id="ARBA00022840"/>
    </source>
</evidence>
<dbReference type="CDD" id="cd11546">
    <property type="entry name" value="NTP-PPase_His4"/>
    <property type="match status" value="1"/>
</dbReference>
<dbReference type="EC" id="3.6.1.31" evidence="8"/>
<evidence type="ECO:0000256" key="15">
    <source>
        <dbReference type="ARBA" id="ARBA00023102"/>
    </source>
</evidence>
<dbReference type="InterPro" id="IPR002496">
    <property type="entry name" value="PRib_AMP_CycHydrolase_dom"/>
</dbReference>
<keyword evidence="11 17" id="KW-0028">Amino-acid biosynthesis</keyword>
<dbReference type="EC" id="3.5.4.19" evidence="9"/>
<evidence type="ECO:0000256" key="6">
    <source>
        <dbReference type="ARBA" id="ARBA00008299"/>
    </source>
</evidence>
<keyword evidence="15 17" id="KW-0368">Histidine biosynthesis</keyword>
<sequence>MVIASIDVQDGRVVQLKQGAELVLHRDNAAELAEEFDRYGEVAVIDLDAAMGKGSNLEMIKLLLRKAECRVGGGIRNTEQAKELVSLGARKIILGSSVFRNPDKKGAGIAGGEFAVNVPFLEAMVKKIGKERIIVAVDAKSFAERGGEKNYGIVVDGWKTPTGLDLIETAKTVEPYASELLFTCVDREGTMTGIDLEPVKKLREAVSCGITAAGGVSTLEEIESLAALDCDVQLGMALYTGKISLADAFTASLNWKKGTPALPVIAQSPDGQVLMTGFADKEAVAETFKRGNLCFHSRSRDKLWMKGESSGNTLSLRRLRADCDRDAILAIVEPAGPVCHTGDWSCFGTNRRYTWEYLQSVIAERFRNPTPGSYTATLDDELVREKVMEEAEEVCTAKTHDEIVWESADLLYFTTALITRSGVNVGEVLDELDRRHKK</sequence>
<dbReference type="GO" id="GO:0005524">
    <property type="term" value="F:ATP binding"/>
    <property type="evidence" value="ECO:0007669"/>
    <property type="project" value="UniProtKB-KW"/>
</dbReference>
<dbReference type="Pfam" id="PF01503">
    <property type="entry name" value="PRA-PH"/>
    <property type="match status" value="1"/>
</dbReference>
<dbReference type="eggNOG" id="COG0106">
    <property type="taxonomic scope" value="Bacteria"/>
</dbReference>